<dbReference type="SMART" id="SM00347">
    <property type="entry name" value="HTH_MARR"/>
    <property type="match status" value="1"/>
</dbReference>
<proteinExistence type="predicted"/>
<dbReference type="InterPro" id="IPR036390">
    <property type="entry name" value="WH_DNA-bd_sf"/>
</dbReference>
<dbReference type="Proteomes" id="UP001240150">
    <property type="component" value="Chromosome"/>
</dbReference>
<dbReference type="Gene3D" id="1.10.10.10">
    <property type="entry name" value="Winged helix-like DNA-binding domain superfamily/Winged helix DNA-binding domain"/>
    <property type="match status" value="1"/>
</dbReference>
<organism evidence="5 6">
    <name type="scientific">Actinoplanes oblitus</name>
    <dbReference type="NCBI Taxonomy" id="3040509"/>
    <lineage>
        <taxon>Bacteria</taxon>
        <taxon>Bacillati</taxon>
        <taxon>Actinomycetota</taxon>
        <taxon>Actinomycetes</taxon>
        <taxon>Micromonosporales</taxon>
        <taxon>Micromonosporaceae</taxon>
        <taxon>Actinoplanes</taxon>
    </lineage>
</organism>
<keyword evidence="1" id="KW-0805">Transcription regulation</keyword>
<dbReference type="InterPro" id="IPR000835">
    <property type="entry name" value="HTH_MarR-typ"/>
</dbReference>
<dbReference type="PROSITE" id="PS01117">
    <property type="entry name" value="HTH_MARR_1"/>
    <property type="match status" value="1"/>
</dbReference>
<gene>
    <name evidence="5" type="ORF">ACTOB_003672</name>
</gene>
<dbReference type="InterPro" id="IPR023187">
    <property type="entry name" value="Tscrpt_reg_MarR-type_CS"/>
</dbReference>
<dbReference type="EMBL" id="CP126980">
    <property type="protein sequence ID" value="WIM99998.1"/>
    <property type="molecule type" value="Genomic_DNA"/>
</dbReference>
<evidence type="ECO:0000313" key="5">
    <source>
        <dbReference type="EMBL" id="WIM99998.1"/>
    </source>
</evidence>
<accession>A0ABY8WQS1</accession>
<dbReference type="Pfam" id="PF01047">
    <property type="entry name" value="MarR"/>
    <property type="match status" value="1"/>
</dbReference>
<dbReference type="InterPro" id="IPR039422">
    <property type="entry name" value="MarR/SlyA-like"/>
</dbReference>
<protein>
    <submittedName>
        <fullName evidence="5">MarR family transcriptional regulator</fullName>
    </submittedName>
</protein>
<keyword evidence="6" id="KW-1185">Reference proteome</keyword>
<dbReference type="PROSITE" id="PS50995">
    <property type="entry name" value="HTH_MARR_2"/>
    <property type="match status" value="1"/>
</dbReference>
<feature type="domain" description="HTH marR-type" evidence="4">
    <location>
        <begin position="15"/>
        <end position="155"/>
    </location>
</feature>
<evidence type="ECO:0000259" key="4">
    <source>
        <dbReference type="PROSITE" id="PS50995"/>
    </source>
</evidence>
<evidence type="ECO:0000313" key="6">
    <source>
        <dbReference type="Proteomes" id="UP001240150"/>
    </source>
</evidence>
<evidence type="ECO:0000256" key="2">
    <source>
        <dbReference type="ARBA" id="ARBA00023125"/>
    </source>
</evidence>
<dbReference type="RefSeq" id="WP_284921457.1">
    <property type="nucleotide sequence ID" value="NZ_CP126980.1"/>
</dbReference>
<keyword evidence="3" id="KW-0804">Transcription</keyword>
<dbReference type="InterPro" id="IPR036388">
    <property type="entry name" value="WH-like_DNA-bd_sf"/>
</dbReference>
<reference evidence="5 6" key="1">
    <citation type="submission" date="2023-06" db="EMBL/GenBank/DDBJ databases">
        <authorList>
            <person name="Yushchuk O."/>
            <person name="Binda E."/>
            <person name="Ruckert-Reed C."/>
            <person name="Fedorenko V."/>
            <person name="Kalinowski J."/>
            <person name="Marinelli F."/>
        </authorList>
    </citation>
    <scope>NUCLEOTIDE SEQUENCE [LARGE SCALE GENOMIC DNA]</scope>
    <source>
        <strain evidence="5 6">NRRL 3884</strain>
    </source>
</reference>
<name>A0ABY8WQS1_9ACTN</name>
<dbReference type="PANTHER" id="PTHR33164">
    <property type="entry name" value="TRANSCRIPTIONAL REGULATOR, MARR FAMILY"/>
    <property type="match status" value="1"/>
</dbReference>
<dbReference type="SUPFAM" id="SSF46785">
    <property type="entry name" value="Winged helix' DNA-binding domain"/>
    <property type="match status" value="1"/>
</dbReference>
<evidence type="ECO:0000256" key="1">
    <source>
        <dbReference type="ARBA" id="ARBA00023015"/>
    </source>
</evidence>
<keyword evidence="2" id="KW-0238">DNA-binding</keyword>
<evidence type="ECO:0000256" key="3">
    <source>
        <dbReference type="ARBA" id="ARBA00023163"/>
    </source>
</evidence>
<dbReference type="PANTHER" id="PTHR33164:SF43">
    <property type="entry name" value="HTH-TYPE TRANSCRIPTIONAL REPRESSOR YETL"/>
    <property type="match status" value="1"/>
</dbReference>
<sequence>MTPEYDTRDALETREAAALHRMAVLCRAGNLMKRHLERAVLRKERLTWSSYDVLQLAVSRRPIDTRTIAEIACISKATVSISANDLENRGLIRRGCYAEDRRRIQVYPTAEGLRLIEDLRPRLATAAEHLFRHPRTGASNDAVALILYVVGAMKDPA</sequence>